<sequence>MSFLVSMKNWRWSAMKRGDMVVYKVIKDTLAGTQEYGHLEKWGLKEEAVGLAKNDYYKEHTPLDVQTYIDGLEKKLVSGEQKVSTMYGMSQDEFVK</sequence>
<reference evidence="1" key="1">
    <citation type="submission" date="2022-06" db="EMBL/GenBank/DDBJ databases">
        <title>Isolation of gut microbiota from human fecal samples.</title>
        <authorList>
            <person name="Pamer E.G."/>
            <person name="Barat B."/>
            <person name="Waligurski E."/>
            <person name="Medina S."/>
            <person name="Paddock L."/>
            <person name="Mostad J."/>
        </authorList>
    </citation>
    <scope>NUCLEOTIDE SEQUENCE</scope>
    <source>
        <strain evidence="1">DFI.7.96</strain>
    </source>
</reference>
<evidence type="ECO:0000313" key="1">
    <source>
        <dbReference type="EMBL" id="MCQ4950763.1"/>
    </source>
</evidence>
<dbReference type="Gene3D" id="3.40.50.2300">
    <property type="match status" value="2"/>
</dbReference>
<dbReference type="Proteomes" id="UP001205063">
    <property type="component" value="Unassembled WGS sequence"/>
</dbReference>
<proteinExistence type="predicted"/>
<accession>A0AAW5KE50</accession>
<protein>
    <submittedName>
        <fullName evidence="1">Uncharacterized protein</fullName>
    </submittedName>
</protein>
<gene>
    <name evidence="1" type="ORF">NE646_14090</name>
</gene>
<dbReference type="RefSeq" id="WP_368044629.1">
    <property type="nucleotide sequence ID" value="NZ_JANGAB010000234.1"/>
</dbReference>
<name>A0AAW5KE50_9FIRM</name>
<comment type="caution">
    <text evidence="1">The sequence shown here is derived from an EMBL/GenBank/DDBJ whole genome shotgun (WGS) entry which is preliminary data.</text>
</comment>
<dbReference type="EMBL" id="JANGAB010000234">
    <property type="protein sequence ID" value="MCQ4950763.1"/>
    <property type="molecule type" value="Genomic_DNA"/>
</dbReference>
<feature type="non-terminal residue" evidence="1">
    <location>
        <position position="96"/>
    </location>
</feature>
<organism evidence="1 2">
    <name type="scientific">Bittarella massiliensis</name>
    <name type="common">ex Durand et al. 2017</name>
    <dbReference type="NCBI Taxonomy" id="1720313"/>
    <lineage>
        <taxon>Bacteria</taxon>
        <taxon>Bacillati</taxon>
        <taxon>Bacillota</taxon>
        <taxon>Clostridia</taxon>
        <taxon>Eubacteriales</taxon>
        <taxon>Oscillospiraceae</taxon>
        <taxon>Bittarella (ex Durand et al. 2017)</taxon>
    </lineage>
</organism>
<evidence type="ECO:0000313" key="2">
    <source>
        <dbReference type="Proteomes" id="UP001205063"/>
    </source>
</evidence>
<dbReference type="AlphaFoldDB" id="A0AAW5KE50"/>